<protein>
    <recommendedName>
        <fullName evidence="1">Peptidase M1 membrane alanine aminopeptidase domain-containing protein</fullName>
    </recommendedName>
</protein>
<evidence type="ECO:0000313" key="3">
    <source>
        <dbReference type="Proteomes" id="UP001107558"/>
    </source>
</evidence>
<dbReference type="PANTHER" id="PTHR11533">
    <property type="entry name" value="PROTEASE M1 ZINC METALLOPROTEASE"/>
    <property type="match status" value="1"/>
</dbReference>
<dbReference type="OrthoDB" id="10031169at2759"/>
<feature type="domain" description="Peptidase M1 membrane alanine aminopeptidase" evidence="1">
    <location>
        <begin position="2"/>
        <end position="199"/>
    </location>
</feature>
<sequence>MLPKLDHAAITEFPSGAMENFGFITYREVGLLLYTNYTEAQIYSNKKYIARLLAHEFSPQWWTYLFLNEGFATFFQYYVTNHLFPELGFDEDYRTAAIQASLVNDVITNPACVPMEYYVEEQTAIRGRFNYVSYQKAGSIIGMFLKQLERNFPKRSYKILTENYYQAASPAELYKAIQEAYDEENPNGKLDIPKLMSSWSTQAGYPIVSIEKSGSKLKLSQTRYPSGNGEIYSVPLTFSTASKIDFATKTAGHWLTTKAKKLISKISISMKAIG</sequence>
<evidence type="ECO:0000259" key="1">
    <source>
        <dbReference type="Pfam" id="PF01433"/>
    </source>
</evidence>
<dbReference type="InterPro" id="IPR027268">
    <property type="entry name" value="Peptidase_M4/M1_CTD_sf"/>
</dbReference>
<dbReference type="Pfam" id="PF01433">
    <property type="entry name" value="Peptidase_M1"/>
    <property type="match status" value="1"/>
</dbReference>
<comment type="caution">
    <text evidence="2">The sequence shown here is derived from an EMBL/GenBank/DDBJ whole genome shotgun (WGS) entry which is preliminary data.</text>
</comment>
<dbReference type="InterPro" id="IPR050344">
    <property type="entry name" value="Peptidase_M1_aminopeptidases"/>
</dbReference>
<dbReference type="GO" id="GO:0042277">
    <property type="term" value="F:peptide binding"/>
    <property type="evidence" value="ECO:0007669"/>
    <property type="project" value="TreeGrafter"/>
</dbReference>
<name>A0A9J6CE70_POLVA</name>
<dbReference type="Proteomes" id="UP001107558">
    <property type="component" value="Chromosome 1"/>
</dbReference>
<gene>
    <name evidence="2" type="ORF">PVAND_009470</name>
</gene>
<organism evidence="2 3">
    <name type="scientific">Polypedilum vanderplanki</name>
    <name type="common">Sleeping chironomid midge</name>
    <dbReference type="NCBI Taxonomy" id="319348"/>
    <lineage>
        <taxon>Eukaryota</taxon>
        <taxon>Metazoa</taxon>
        <taxon>Ecdysozoa</taxon>
        <taxon>Arthropoda</taxon>
        <taxon>Hexapoda</taxon>
        <taxon>Insecta</taxon>
        <taxon>Pterygota</taxon>
        <taxon>Neoptera</taxon>
        <taxon>Endopterygota</taxon>
        <taxon>Diptera</taxon>
        <taxon>Nematocera</taxon>
        <taxon>Chironomoidea</taxon>
        <taxon>Chironomidae</taxon>
        <taxon>Chironominae</taxon>
        <taxon>Polypedilum</taxon>
        <taxon>Polypedilum</taxon>
    </lineage>
</organism>
<reference evidence="2" key="1">
    <citation type="submission" date="2021-03" db="EMBL/GenBank/DDBJ databases">
        <title>Chromosome level genome of the anhydrobiotic midge Polypedilum vanderplanki.</title>
        <authorList>
            <person name="Yoshida Y."/>
            <person name="Kikawada T."/>
            <person name="Gusev O."/>
        </authorList>
    </citation>
    <scope>NUCLEOTIDE SEQUENCE</scope>
    <source>
        <strain evidence="2">NIAS01</strain>
        <tissue evidence="2">Whole body or cell culture</tissue>
    </source>
</reference>
<dbReference type="GO" id="GO:0016020">
    <property type="term" value="C:membrane"/>
    <property type="evidence" value="ECO:0007669"/>
    <property type="project" value="TreeGrafter"/>
</dbReference>
<dbReference type="GO" id="GO:0005737">
    <property type="term" value="C:cytoplasm"/>
    <property type="evidence" value="ECO:0007669"/>
    <property type="project" value="TreeGrafter"/>
</dbReference>
<accession>A0A9J6CE70</accession>
<dbReference type="PANTHER" id="PTHR11533:SF290">
    <property type="entry name" value="AMINOPEPTIDASE"/>
    <property type="match status" value="1"/>
</dbReference>
<dbReference type="InterPro" id="IPR014782">
    <property type="entry name" value="Peptidase_M1_dom"/>
</dbReference>
<proteinExistence type="predicted"/>
<keyword evidence="3" id="KW-1185">Reference proteome</keyword>
<dbReference type="GO" id="GO:0008270">
    <property type="term" value="F:zinc ion binding"/>
    <property type="evidence" value="ECO:0007669"/>
    <property type="project" value="InterPro"/>
</dbReference>
<dbReference type="AlphaFoldDB" id="A0A9J6CE70"/>
<dbReference type="SUPFAM" id="SSF55486">
    <property type="entry name" value="Metalloproteases ('zincins'), catalytic domain"/>
    <property type="match status" value="1"/>
</dbReference>
<dbReference type="GO" id="GO:0006508">
    <property type="term" value="P:proteolysis"/>
    <property type="evidence" value="ECO:0007669"/>
    <property type="project" value="TreeGrafter"/>
</dbReference>
<dbReference type="GO" id="GO:0070006">
    <property type="term" value="F:metalloaminopeptidase activity"/>
    <property type="evidence" value="ECO:0007669"/>
    <property type="project" value="TreeGrafter"/>
</dbReference>
<dbReference type="EMBL" id="JADBJN010000001">
    <property type="protein sequence ID" value="KAG5679934.1"/>
    <property type="molecule type" value="Genomic_DNA"/>
</dbReference>
<dbReference type="Gene3D" id="1.10.390.10">
    <property type="entry name" value="Neutral Protease Domain 2"/>
    <property type="match status" value="1"/>
</dbReference>
<dbReference type="GO" id="GO:0005615">
    <property type="term" value="C:extracellular space"/>
    <property type="evidence" value="ECO:0007669"/>
    <property type="project" value="TreeGrafter"/>
</dbReference>
<evidence type="ECO:0000313" key="2">
    <source>
        <dbReference type="EMBL" id="KAG5679934.1"/>
    </source>
</evidence>
<dbReference type="GO" id="GO:0043171">
    <property type="term" value="P:peptide catabolic process"/>
    <property type="evidence" value="ECO:0007669"/>
    <property type="project" value="TreeGrafter"/>
</dbReference>
<dbReference type="Gene3D" id="2.60.40.1910">
    <property type="match status" value="1"/>
</dbReference>